<protein>
    <recommendedName>
        <fullName evidence="2">Gamma-glutamylcyclotransferase AIG2-like domain-containing protein</fullName>
    </recommendedName>
</protein>
<dbReference type="Gene3D" id="3.10.490.10">
    <property type="entry name" value="Gamma-glutamyl cyclotransferase-like"/>
    <property type="match status" value="1"/>
</dbReference>
<evidence type="ECO:0000313" key="3">
    <source>
        <dbReference type="EMBL" id="KAF2430370.1"/>
    </source>
</evidence>
<feature type="domain" description="Gamma-glutamylcyclotransferase AIG2-like" evidence="2">
    <location>
        <begin position="31"/>
        <end position="72"/>
    </location>
</feature>
<dbReference type="SUPFAM" id="SSF110857">
    <property type="entry name" value="Gamma-glutamyl cyclotransferase-like"/>
    <property type="match status" value="1"/>
</dbReference>
<reference evidence="3" key="1">
    <citation type="journal article" date="2020" name="Stud. Mycol.">
        <title>101 Dothideomycetes genomes: a test case for predicting lifestyles and emergence of pathogens.</title>
        <authorList>
            <person name="Haridas S."/>
            <person name="Albert R."/>
            <person name="Binder M."/>
            <person name="Bloem J."/>
            <person name="Labutti K."/>
            <person name="Salamov A."/>
            <person name="Andreopoulos B."/>
            <person name="Baker S."/>
            <person name="Barry K."/>
            <person name="Bills G."/>
            <person name="Bluhm B."/>
            <person name="Cannon C."/>
            <person name="Castanera R."/>
            <person name="Culley D."/>
            <person name="Daum C."/>
            <person name="Ezra D."/>
            <person name="Gonzalez J."/>
            <person name="Henrissat B."/>
            <person name="Kuo A."/>
            <person name="Liang C."/>
            <person name="Lipzen A."/>
            <person name="Lutzoni F."/>
            <person name="Magnuson J."/>
            <person name="Mondo S."/>
            <person name="Nolan M."/>
            <person name="Ohm R."/>
            <person name="Pangilinan J."/>
            <person name="Park H.-J."/>
            <person name="Ramirez L."/>
            <person name="Alfaro M."/>
            <person name="Sun H."/>
            <person name="Tritt A."/>
            <person name="Yoshinaga Y."/>
            <person name="Zwiers L.-H."/>
            <person name="Turgeon B."/>
            <person name="Goodwin S."/>
            <person name="Spatafora J."/>
            <person name="Crous P."/>
            <person name="Grigoriev I."/>
        </authorList>
    </citation>
    <scope>NUCLEOTIDE SEQUENCE</scope>
    <source>
        <strain evidence="3">CBS 130266</strain>
    </source>
</reference>
<evidence type="ECO:0000259" key="2">
    <source>
        <dbReference type="Pfam" id="PF06094"/>
    </source>
</evidence>
<organism evidence="3 4">
    <name type="scientific">Tothia fuscella</name>
    <dbReference type="NCBI Taxonomy" id="1048955"/>
    <lineage>
        <taxon>Eukaryota</taxon>
        <taxon>Fungi</taxon>
        <taxon>Dikarya</taxon>
        <taxon>Ascomycota</taxon>
        <taxon>Pezizomycotina</taxon>
        <taxon>Dothideomycetes</taxon>
        <taxon>Pleosporomycetidae</taxon>
        <taxon>Venturiales</taxon>
        <taxon>Cylindrosympodiaceae</taxon>
        <taxon>Tothia</taxon>
    </lineage>
</organism>
<evidence type="ECO:0000313" key="4">
    <source>
        <dbReference type="Proteomes" id="UP000800235"/>
    </source>
</evidence>
<dbReference type="EMBL" id="MU007039">
    <property type="protein sequence ID" value="KAF2430370.1"/>
    <property type="molecule type" value="Genomic_DNA"/>
</dbReference>
<dbReference type="Proteomes" id="UP000800235">
    <property type="component" value="Unassembled WGS sequence"/>
</dbReference>
<dbReference type="Pfam" id="PF06094">
    <property type="entry name" value="GGACT"/>
    <property type="match status" value="1"/>
</dbReference>
<dbReference type="AlphaFoldDB" id="A0A9P4TYA2"/>
<name>A0A9P4TYA2_9PEZI</name>
<evidence type="ECO:0000256" key="1">
    <source>
        <dbReference type="SAM" id="MobiDB-lite"/>
    </source>
</evidence>
<feature type="region of interest" description="Disordered" evidence="1">
    <location>
        <begin position="1"/>
        <end position="28"/>
    </location>
</feature>
<dbReference type="InterPro" id="IPR036568">
    <property type="entry name" value="GGCT-like_sf"/>
</dbReference>
<dbReference type="InterPro" id="IPR013024">
    <property type="entry name" value="GGCT-like"/>
</dbReference>
<sequence length="224" mass="25323">MVEALPTPSSPTTTKWLGPLLGGEHQSHKTSDRVYGLVYRLEKEDEEKLDQYEDVPESYEKQTMWVEYWGKREGADGMSRPVDVKNMRSQRIKVLAYVDKNSTEDAKPNGTYRYKVNVGVRDAMAEGIPQTYIDQCIRPFIPVEKEQNLITMAIEDAVRMGIDVRSIVTKTETELAERGAKQEGEKQISQTSTEKYLEKILGDANAAENDLGGFHRGRAMSSTL</sequence>
<accession>A0A9P4TYA2</accession>
<proteinExistence type="predicted"/>
<dbReference type="InterPro" id="IPR009288">
    <property type="entry name" value="AIG2-like_dom"/>
</dbReference>
<dbReference type="OrthoDB" id="2924818at2759"/>
<gene>
    <name evidence="3" type="ORF">EJ08DRAFT_649682</name>
</gene>
<keyword evidence="4" id="KW-1185">Reference proteome</keyword>
<comment type="caution">
    <text evidence="3">The sequence shown here is derived from an EMBL/GenBank/DDBJ whole genome shotgun (WGS) entry which is preliminary data.</text>
</comment>
<dbReference type="CDD" id="cd06661">
    <property type="entry name" value="GGCT_like"/>
    <property type="match status" value="1"/>
</dbReference>